<keyword evidence="2" id="KW-1185">Reference proteome</keyword>
<dbReference type="Proteomes" id="UP001231518">
    <property type="component" value="Chromosome 1"/>
</dbReference>
<evidence type="ECO:0000313" key="2">
    <source>
        <dbReference type="Proteomes" id="UP001231518"/>
    </source>
</evidence>
<proteinExistence type="predicted"/>
<protein>
    <submittedName>
        <fullName evidence="1">Uncharacterized protein</fullName>
    </submittedName>
</protein>
<reference evidence="1" key="1">
    <citation type="submission" date="2023-03" db="EMBL/GenBank/DDBJ databases">
        <title>Chromosome-level genomes of two armyworms, Mythimna separata and Mythimna loreyi, provide insights into the biosynthesis and reception of sex pheromones.</title>
        <authorList>
            <person name="Zhao H."/>
        </authorList>
    </citation>
    <scope>NUCLEOTIDE SEQUENCE</scope>
    <source>
        <strain evidence="1">BeijingLab</strain>
        <tissue evidence="1">Pupa</tissue>
    </source>
</reference>
<gene>
    <name evidence="1" type="ORF">PYW07_000639</name>
</gene>
<organism evidence="1 2">
    <name type="scientific">Mythimna separata</name>
    <name type="common">Oriental armyworm</name>
    <name type="synonym">Pseudaletia separata</name>
    <dbReference type="NCBI Taxonomy" id="271217"/>
    <lineage>
        <taxon>Eukaryota</taxon>
        <taxon>Metazoa</taxon>
        <taxon>Ecdysozoa</taxon>
        <taxon>Arthropoda</taxon>
        <taxon>Hexapoda</taxon>
        <taxon>Insecta</taxon>
        <taxon>Pterygota</taxon>
        <taxon>Neoptera</taxon>
        <taxon>Endopterygota</taxon>
        <taxon>Lepidoptera</taxon>
        <taxon>Glossata</taxon>
        <taxon>Ditrysia</taxon>
        <taxon>Noctuoidea</taxon>
        <taxon>Noctuidae</taxon>
        <taxon>Noctuinae</taxon>
        <taxon>Hadenini</taxon>
        <taxon>Mythimna</taxon>
    </lineage>
</organism>
<accession>A0AAD7Z488</accession>
<comment type="caution">
    <text evidence="1">The sequence shown here is derived from an EMBL/GenBank/DDBJ whole genome shotgun (WGS) entry which is preliminary data.</text>
</comment>
<sequence>MWKSVVDRLNRNEKLWQQHCIADFPQTYETARNKSRPGLSWYNLYRSLSLWTSLVKAAEEREEFALATKSFQEIRNFKILNNGVIGVLKKGCIVYYDIETLELSQRPPMMGDYAKYTETDTVIVILGTDAHLIVIRKVERTVKEGWDDRSISYNNVKQFTLTGEELYFVNRNNDVFVVYLCCRKLHAFYILRSLRTVMTIGYSDGKLNILTVQREIYSVETGNTCVMKAILDANTNVIQQLQKFQFLENMDWRLYFQCMCIWNQAVPTGPLQDMVSVRQHGDVFFVGSYWGVLRIYYAPFTDDEFDIFNKRPIKQYNFIDSGDRRLSICPILNVDVMEENDGHKVIIAMPCKITVINFKHNFKTEVPRRYKGPMLAEIPEHEEIDLNAPSTSRG</sequence>
<dbReference type="AlphaFoldDB" id="A0AAD7Z488"/>
<name>A0AAD7Z488_MYTSE</name>
<dbReference type="EMBL" id="JARGEI010000001">
    <property type="protein sequence ID" value="KAJ8737368.1"/>
    <property type="molecule type" value="Genomic_DNA"/>
</dbReference>
<evidence type="ECO:0000313" key="1">
    <source>
        <dbReference type="EMBL" id="KAJ8737368.1"/>
    </source>
</evidence>